<protein>
    <submittedName>
        <fullName evidence="2">Uncharacterized protein</fullName>
    </submittedName>
</protein>
<dbReference type="RefSeq" id="WP_094571650.1">
    <property type="nucleotide sequence ID" value="NZ_CP022743.1"/>
</dbReference>
<feature type="chain" id="PRO_5012533354" evidence="1">
    <location>
        <begin position="24"/>
        <end position="174"/>
    </location>
</feature>
<evidence type="ECO:0000256" key="1">
    <source>
        <dbReference type="SAM" id="SignalP"/>
    </source>
</evidence>
<organism evidence="2 3">
    <name type="scientific">Mucilaginibacter xinganensis</name>
    <dbReference type="NCBI Taxonomy" id="1234841"/>
    <lineage>
        <taxon>Bacteria</taxon>
        <taxon>Pseudomonadati</taxon>
        <taxon>Bacteroidota</taxon>
        <taxon>Sphingobacteriia</taxon>
        <taxon>Sphingobacteriales</taxon>
        <taxon>Sphingobacteriaceae</taxon>
        <taxon>Mucilaginibacter</taxon>
    </lineage>
</organism>
<evidence type="ECO:0000313" key="2">
    <source>
        <dbReference type="EMBL" id="ASU35475.1"/>
    </source>
</evidence>
<evidence type="ECO:0000313" key="3">
    <source>
        <dbReference type="Proteomes" id="UP000215002"/>
    </source>
</evidence>
<dbReference type="Proteomes" id="UP000215002">
    <property type="component" value="Chromosome"/>
</dbReference>
<keyword evidence="1" id="KW-0732">Signal</keyword>
<dbReference type="AlphaFoldDB" id="A0A223P036"/>
<name>A0A223P036_9SPHI</name>
<dbReference type="EMBL" id="CP022743">
    <property type="protein sequence ID" value="ASU35475.1"/>
    <property type="molecule type" value="Genomic_DNA"/>
</dbReference>
<accession>A0A223P036</accession>
<sequence>MKTILRTGLIVLLMLVIKTGASAQVIIDETNLITRLSGLNSLTIADAGKYFTDHNYSQFSKQTIQQPTYSMDLYKYKTKDQTDSYILSAIGGQVASAGRITYSEDEFQLAVKTVKDMDYVPGEAAAPESGKTIYAKGNMRFIIQKKAAANGNIFYVMSLSDILKTGQLAAGAKK</sequence>
<reference evidence="2 3" key="1">
    <citation type="submission" date="2017-08" db="EMBL/GenBank/DDBJ databases">
        <title>Complete genome sequence of Mucilaginibacter sp. strain BJC16-A31.</title>
        <authorList>
            <consortium name="Henan University of Science and Technology"/>
            <person name="You X."/>
        </authorList>
    </citation>
    <scope>NUCLEOTIDE SEQUENCE [LARGE SCALE GENOMIC DNA]</scope>
    <source>
        <strain evidence="2 3">BJC16-A31</strain>
    </source>
</reference>
<gene>
    <name evidence="2" type="ORF">MuYL_3590</name>
</gene>
<dbReference type="KEGG" id="muc:MuYL_3590"/>
<feature type="signal peptide" evidence="1">
    <location>
        <begin position="1"/>
        <end position="23"/>
    </location>
</feature>
<proteinExistence type="predicted"/>
<keyword evidence="3" id="KW-1185">Reference proteome</keyword>